<keyword evidence="8" id="KW-1133">Transmembrane helix</keyword>
<evidence type="ECO:0000256" key="8">
    <source>
        <dbReference type="SAM" id="Phobius"/>
    </source>
</evidence>
<gene>
    <name evidence="10" type="ORF">EC501_01455</name>
</gene>
<keyword evidence="4" id="KW-0862">Zinc</keyword>
<evidence type="ECO:0000256" key="2">
    <source>
        <dbReference type="ARBA" id="ARBA00012925"/>
    </source>
</evidence>
<reference evidence="10 11" key="1">
    <citation type="journal article" date="2014" name="Int. J. Syst. Evol. Microbiol.">
        <title>Lysinibacillus halotolerans sp. nov., isolated from saline-alkaline soil.</title>
        <authorList>
            <person name="Kong D."/>
            <person name="Wang Y."/>
            <person name="Zhao B."/>
            <person name="Li Y."/>
            <person name="Song J."/>
            <person name="Zhai Y."/>
            <person name="Zhang C."/>
            <person name="Wang H."/>
            <person name="Chen X."/>
            <person name="Zhao B."/>
            <person name="Ruan Z."/>
        </authorList>
    </citation>
    <scope>NUCLEOTIDE SEQUENCE [LARGE SCALE GENOMIC DNA]</scope>
    <source>
        <strain evidence="10 11">MCCC 1A12703</strain>
    </source>
</reference>
<evidence type="ECO:0000256" key="5">
    <source>
        <dbReference type="ARBA" id="ARBA00023239"/>
    </source>
</evidence>
<evidence type="ECO:0000256" key="7">
    <source>
        <dbReference type="SAM" id="MobiDB-lite"/>
    </source>
</evidence>
<evidence type="ECO:0000256" key="6">
    <source>
        <dbReference type="ARBA" id="ARBA00048348"/>
    </source>
</evidence>
<dbReference type="SMART" id="SM01057">
    <property type="entry name" value="Carb_anhydrase"/>
    <property type="match status" value="1"/>
</dbReference>
<evidence type="ECO:0000256" key="4">
    <source>
        <dbReference type="ARBA" id="ARBA00022833"/>
    </source>
</evidence>
<dbReference type="GO" id="GO:0004089">
    <property type="term" value="F:carbonate dehydratase activity"/>
    <property type="evidence" value="ECO:0007669"/>
    <property type="project" value="UniProtKB-EC"/>
</dbReference>
<keyword evidence="11" id="KW-1185">Reference proteome</keyword>
<sequence length="283" mass="31784">MKKEKTQMKKSYIYAFLLIAIVVVAVSYTVNPPIEQAPVENKQQLTANNGASPNGETNNSNEMLNVNSNYEACGKGTLQSPINIEVNETIDEEQAKKLAEQVSLNYDQAIFAVENIGHTIEANSTTLDNSLLMNDKEFKLTGIHFHSPSEHQLNGQYFDMEAQLFHESEEGELAIIGLFIESGKENAVLAEMWDEIPTDGDAAAKLLKNPVDLQQLLPENKEVYQYVGSLTAPPCTEGVNWLILEEPIEMSNEQINRFSSIFLQNNRPIQQLNDRDVYKFNLN</sequence>
<keyword evidence="3" id="KW-0479">Metal-binding</keyword>
<evidence type="ECO:0000256" key="1">
    <source>
        <dbReference type="ARBA" id="ARBA00010718"/>
    </source>
</evidence>
<dbReference type="CDD" id="cd03124">
    <property type="entry name" value="alpha_CA_prokaryotic_like"/>
    <property type="match status" value="1"/>
</dbReference>
<evidence type="ECO:0000256" key="3">
    <source>
        <dbReference type="ARBA" id="ARBA00022723"/>
    </source>
</evidence>
<dbReference type="PROSITE" id="PS51144">
    <property type="entry name" value="ALPHA_CA_2"/>
    <property type="match status" value="1"/>
</dbReference>
<accession>A0A3M8HFX1</accession>
<evidence type="ECO:0000313" key="11">
    <source>
        <dbReference type="Proteomes" id="UP000279909"/>
    </source>
</evidence>
<dbReference type="AlphaFoldDB" id="A0A3M8HFX1"/>
<protein>
    <recommendedName>
        <fullName evidence="2">carbonic anhydrase</fullName>
        <ecNumber evidence="2">4.2.1.1</ecNumber>
    </recommendedName>
</protein>
<dbReference type="EC" id="4.2.1.1" evidence="2"/>
<evidence type="ECO:0000259" key="9">
    <source>
        <dbReference type="PROSITE" id="PS51144"/>
    </source>
</evidence>
<feature type="transmembrane region" description="Helical" evidence="8">
    <location>
        <begin position="12"/>
        <end position="30"/>
    </location>
</feature>
<name>A0A3M8HFX1_9BACI</name>
<evidence type="ECO:0000313" key="10">
    <source>
        <dbReference type="EMBL" id="RND01303.1"/>
    </source>
</evidence>
<proteinExistence type="inferred from homology"/>
<dbReference type="InterPro" id="IPR036398">
    <property type="entry name" value="CA_dom_sf"/>
</dbReference>
<comment type="similarity">
    <text evidence="1">Belongs to the alpha-carbonic anhydrase family.</text>
</comment>
<dbReference type="InterPro" id="IPR001148">
    <property type="entry name" value="CA_dom"/>
</dbReference>
<feature type="compositionally biased region" description="Polar residues" evidence="7">
    <location>
        <begin position="41"/>
        <end position="57"/>
    </location>
</feature>
<dbReference type="PANTHER" id="PTHR18952:SF265">
    <property type="entry name" value="CARBONIC ANHYDRASE"/>
    <property type="match status" value="1"/>
</dbReference>
<dbReference type="SUPFAM" id="SSF51069">
    <property type="entry name" value="Carbonic anhydrase"/>
    <property type="match status" value="1"/>
</dbReference>
<dbReference type="PANTHER" id="PTHR18952">
    <property type="entry name" value="CARBONIC ANHYDRASE"/>
    <property type="match status" value="1"/>
</dbReference>
<keyword evidence="8" id="KW-0472">Membrane</keyword>
<dbReference type="GO" id="GO:0008270">
    <property type="term" value="F:zinc ion binding"/>
    <property type="evidence" value="ECO:0007669"/>
    <property type="project" value="InterPro"/>
</dbReference>
<dbReference type="EMBL" id="RHLQ01000002">
    <property type="protein sequence ID" value="RND01303.1"/>
    <property type="molecule type" value="Genomic_DNA"/>
</dbReference>
<keyword evidence="8" id="KW-0812">Transmembrane</keyword>
<dbReference type="Proteomes" id="UP000279909">
    <property type="component" value="Unassembled WGS sequence"/>
</dbReference>
<organism evidence="10 11">
    <name type="scientific">Lysinibacillus halotolerans</name>
    <dbReference type="NCBI Taxonomy" id="1368476"/>
    <lineage>
        <taxon>Bacteria</taxon>
        <taxon>Bacillati</taxon>
        <taxon>Bacillota</taxon>
        <taxon>Bacilli</taxon>
        <taxon>Bacillales</taxon>
        <taxon>Bacillaceae</taxon>
        <taxon>Lysinibacillus</taxon>
    </lineage>
</organism>
<dbReference type="Pfam" id="PF00194">
    <property type="entry name" value="Carb_anhydrase"/>
    <property type="match status" value="1"/>
</dbReference>
<dbReference type="InterPro" id="IPR023561">
    <property type="entry name" value="Carbonic_anhydrase_a-class"/>
</dbReference>
<comment type="caution">
    <text evidence="10">The sequence shown here is derived from an EMBL/GenBank/DDBJ whole genome shotgun (WGS) entry which is preliminary data.</text>
</comment>
<feature type="domain" description="Alpha-carbonic anhydrase" evidence="9">
    <location>
        <begin position="55"/>
        <end position="281"/>
    </location>
</feature>
<keyword evidence="5" id="KW-0456">Lyase</keyword>
<dbReference type="Gene3D" id="3.10.200.10">
    <property type="entry name" value="Alpha carbonic anhydrase"/>
    <property type="match status" value="1"/>
</dbReference>
<feature type="region of interest" description="Disordered" evidence="7">
    <location>
        <begin position="41"/>
        <end position="62"/>
    </location>
</feature>
<comment type="catalytic activity">
    <reaction evidence="6">
        <text>hydrogencarbonate + H(+) = CO2 + H2O</text>
        <dbReference type="Rhea" id="RHEA:10748"/>
        <dbReference type="ChEBI" id="CHEBI:15377"/>
        <dbReference type="ChEBI" id="CHEBI:15378"/>
        <dbReference type="ChEBI" id="CHEBI:16526"/>
        <dbReference type="ChEBI" id="CHEBI:17544"/>
        <dbReference type="EC" id="4.2.1.1"/>
    </reaction>
</comment>
<dbReference type="InterPro" id="IPR041891">
    <property type="entry name" value="Alpha_CA_prokaryot-like"/>
</dbReference>